<evidence type="ECO:0000313" key="4">
    <source>
        <dbReference type="Proteomes" id="UP000000267"/>
    </source>
</evidence>
<feature type="transmembrane region" description="Helical" evidence="2">
    <location>
        <begin position="110"/>
        <end position="132"/>
    </location>
</feature>
<dbReference type="RefSeq" id="XP_001643291.1">
    <property type="nucleotide sequence ID" value="XM_001643241.1"/>
</dbReference>
<dbReference type="GO" id="GO:0015031">
    <property type="term" value="P:protein transport"/>
    <property type="evidence" value="ECO:0007669"/>
    <property type="project" value="InterPro"/>
</dbReference>
<dbReference type="KEGG" id="vpo:Kpol_1027p7"/>
<sequence length="179" mass="19156">LIQLIAKNNVDSIICKILGHYENGNNILYVPTFPLSLITPPRSFFVGIMEQPLTNVVFTLFMVITGVWFAYQWQNISGSSSKDLAVQFKEQGITLSGRREQNISKELEKVVPIAATTGATTLALIAVAGELLGLKGKAAGIVIGIAGGFSLLELITLEYQQSGGQSALTQVLGAPNGFM</sequence>
<dbReference type="HOGENOM" id="CLU_1504571_0_0_1"/>
<organism evidence="4">
    <name type="scientific">Vanderwaltozyma polyspora (strain ATCC 22028 / DSM 70294 / BCRC 21397 / CBS 2163 / NBRC 10782 / NRRL Y-8283 / UCD 57-17)</name>
    <name type="common">Kluyveromyces polysporus</name>
    <dbReference type="NCBI Taxonomy" id="436907"/>
    <lineage>
        <taxon>Eukaryota</taxon>
        <taxon>Fungi</taxon>
        <taxon>Dikarya</taxon>
        <taxon>Ascomycota</taxon>
        <taxon>Saccharomycotina</taxon>
        <taxon>Saccharomycetes</taxon>
        <taxon>Saccharomycetales</taxon>
        <taxon>Saccharomycetaceae</taxon>
        <taxon>Vanderwaltozyma</taxon>
    </lineage>
</organism>
<reference evidence="3 4" key="1">
    <citation type="journal article" date="2007" name="Proc. Natl. Acad. Sci. U.S.A.">
        <title>Independent sorting-out of thousands of duplicated gene pairs in two yeast species descended from a whole-genome duplication.</title>
        <authorList>
            <person name="Scannell D.R."/>
            <person name="Frank A.C."/>
            <person name="Conant G.C."/>
            <person name="Byrne K.P."/>
            <person name="Woolfit M."/>
            <person name="Wolfe K.H."/>
        </authorList>
    </citation>
    <scope>NUCLEOTIDE SEQUENCE [LARGE SCALE GENOMIC DNA]</scope>
    <source>
        <strain evidence="4">ATCC 22028 / DSM 70294 / BCRC 21397 / CBS 2163 / NBRC 10782 / NRRL Y-8283 / UCD 57-17</strain>
    </source>
</reference>
<feature type="transmembrane region" description="Helical" evidence="2">
    <location>
        <begin position="138"/>
        <end position="157"/>
    </location>
</feature>
<dbReference type="EMBL" id="DS480460">
    <property type="protein sequence ID" value="EDO15433.1"/>
    <property type="molecule type" value="Genomic_DNA"/>
</dbReference>
<dbReference type="OrthoDB" id="420669at2759"/>
<accession>A7TQL2</accession>
<evidence type="ECO:0000256" key="2">
    <source>
        <dbReference type="SAM" id="Phobius"/>
    </source>
</evidence>
<dbReference type="AlphaFoldDB" id="A7TQL2"/>
<dbReference type="Proteomes" id="UP000000267">
    <property type="component" value="Unassembled WGS sequence"/>
</dbReference>
<dbReference type="Gene3D" id="1.10.3370.10">
    <property type="entry name" value="SecY subunit domain"/>
    <property type="match status" value="1"/>
</dbReference>
<evidence type="ECO:0000313" key="3">
    <source>
        <dbReference type="EMBL" id="EDO15433.1"/>
    </source>
</evidence>
<dbReference type="Pfam" id="PF00344">
    <property type="entry name" value="SecY"/>
    <property type="match status" value="1"/>
</dbReference>
<dbReference type="SUPFAM" id="SSF103491">
    <property type="entry name" value="Preprotein translocase SecY subunit"/>
    <property type="match status" value="1"/>
</dbReference>
<proteinExistence type="inferred from homology"/>
<evidence type="ECO:0000256" key="1">
    <source>
        <dbReference type="RuleBase" id="RU004349"/>
    </source>
</evidence>
<dbReference type="PANTHER" id="PTHR10906">
    <property type="entry name" value="SECY/SEC61-ALPHA FAMILY MEMBER"/>
    <property type="match status" value="1"/>
</dbReference>
<dbReference type="GO" id="GO:0016020">
    <property type="term" value="C:membrane"/>
    <property type="evidence" value="ECO:0007669"/>
    <property type="project" value="InterPro"/>
</dbReference>
<gene>
    <name evidence="3" type="ORF">Kpol_1027p7</name>
</gene>
<name>A7TQL2_VANPO</name>
<dbReference type="InterPro" id="IPR023201">
    <property type="entry name" value="SecY_dom_sf"/>
</dbReference>
<dbReference type="InterPro" id="IPR002208">
    <property type="entry name" value="SecY/SEC61-alpha"/>
</dbReference>
<feature type="transmembrane region" description="Helical" evidence="2">
    <location>
        <begin position="53"/>
        <end position="71"/>
    </location>
</feature>
<keyword evidence="2" id="KW-0472">Membrane</keyword>
<feature type="non-terminal residue" evidence="3">
    <location>
        <position position="1"/>
    </location>
</feature>
<dbReference type="GeneID" id="5543510"/>
<keyword evidence="4" id="KW-1185">Reference proteome</keyword>
<keyword evidence="2" id="KW-1133">Transmembrane helix</keyword>
<protein>
    <submittedName>
        <fullName evidence="3">Uncharacterized protein</fullName>
    </submittedName>
</protein>
<comment type="similarity">
    <text evidence="1">Belongs to the SecY/SEC61-alpha family.</text>
</comment>
<keyword evidence="2" id="KW-0812">Transmembrane</keyword>